<dbReference type="Proteomes" id="UP000789860">
    <property type="component" value="Unassembled WGS sequence"/>
</dbReference>
<sequence length="54" mass="6192">NSNDNRIQDSLSNICIDTNTKPSIQQNMLKDNFLTKDINDENTNLELCHTVNLK</sequence>
<evidence type="ECO:0000313" key="1">
    <source>
        <dbReference type="EMBL" id="CAG8641648.1"/>
    </source>
</evidence>
<feature type="non-terminal residue" evidence="1">
    <location>
        <position position="1"/>
    </location>
</feature>
<reference evidence="1" key="1">
    <citation type="submission" date="2021-06" db="EMBL/GenBank/DDBJ databases">
        <authorList>
            <person name="Kallberg Y."/>
            <person name="Tangrot J."/>
            <person name="Rosling A."/>
        </authorList>
    </citation>
    <scope>NUCLEOTIDE SEQUENCE</scope>
    <source>
        <strain evidence="1">AU212A</strain>
    </source>
</reference>
<gene>
    <name evidence="1" type="ORF">SCALOS_LOCUS8347</name>
</gene>
<dbReference type="EMBL" id="CAJVPM010021736">
    <property type="protein sequence ID" value="CAG8641648.1"/>
    <property type="molecule type" value="Genomic_DNA"/>
</dbReference>
<keyword evidence="2" id="KW-1185">Reference proteome</keyword>
<evidence type="ECO:0000313" key="2">
    <source>
        <dbReference type="Proteomes" id="UP000789860"/>
    </source>
</evidence>
<accession>A0ACA9NDN7</accession>
<comment type="caution">
    <text evidence="1">The sequence shown here is derived from an EMBL/GenBank/DDBJ whole genome shotgun (WGS) entry which is preliminary data.</text>
</comment>
<name>A0ACA9NDN7_9GLOM</name>
<protein>
    <submittedName>
        <fullName evidence="1">2550_t:CDS:1</fullName>
    </submittedName>
</protein>
<organism evidence="1 2">
    <name type="scientific">Scutellospora calospora</name>
    <dbReference type="NCBI Taxonomy" id="85575"/>
    <lineage>
        <taxon>Eukaryota</taxon>
        <taxon>Fungi</taxon>
        <taxon>Fungi incertae sedis</taxon>
        <taxon>Mucoromycota</taxon>
        <taxon>Glomeromycotina</taxon>
        <taxon>Glomeromycetes</taxon>
        <taxon>Diversisporales</taxon>
        <taxon>Gigasporaceae</taxon>
        <taxon>Scutellospora</taxon>
    </lineage>
</organism>
<proteinExistence type="predicted"/>